<protein>
    <submittedName>
        <fullName evidence="1">Uncharacterized protein</fullName>
    </submittedName>
</protein>
<dbReference type="Proteomes" id="UP000321497">
    <property type="component" value="Unassembled WGS sequence"/>
</dbReference>
<evidence type="ECO:0000313" key="2">
    <source>
        <dbReference type="Proteomes" id="UP000321497"/>
    </source>
</evidence>
<dbReference type="RefSeq" id="WP_146744063.1">
    <property type="nucleotide sequence ID" value="NZ_UEGI01000039.1"/>
</dbReference>
<accession>A0A5C6YVA3</accession>
<proteinExistence type="predicted"/>
<sequence>MHIKKSLIIVFSFLCIGCSSDETKMTETDKYLADKFNAEWAELGFKTLRTETNSKLTENRQFLFFEIKNMVDIERIMDNTDYYKERGMTIANFIKDSIQYDELPFQPKEIQIDFISESGFYLLSSEKRKSILFDLNY</sequence>
<organism evidence="1 2">
    <name type="scientific">Aequorivita antarctica</name>
    <dbReference type="NCBI Taxonomy" id="153266"/>
    <lineage>
        <taxon>Bacteria</taxon>
        <taxon>Pseudomonadati</taxon>
        <taxon>Bacteroidota</taxon>
        <taxon>Flavobacteriia</taxon>
        <taxon>Flavobacteriales</taxon>
        <taxon>Flavobacteriaceae</taxon>
        <taxon>Aequorivita</taxon>
    </lineage>
</organism>
<dbReference type="OrthoDB" id="1445149at2"/>
<keyword evidence="2" id="KW-1185">Reference proteome</keyword>
<name>A0A5C6YVA3_9FLAO</name>
<gene>
    <name evidence="1" type="ORF">ESU54_17430</name>
</gene>
<evidence type="ECO:0000313" key="1">
    <source>
        <dbReference type="EMBL" id="TXD71272.1"/>
    </source>
</evidence>
<comment type="caution">
    <text evidence="1">The sequence shown here is derived from an EMBL/GenBank/DDBJ whole genome shotgun (WGS) entry which is preliminary data.</text>
</comment>
<dbReference type="AlphaFoldDB" id="A0A5C6YVA3"/>
<dbReference type="EMBL" id="VORT01000025">
    <property type="protein sequence ID" value="TXD71272.1"/>
    <property type="molecule type" value="Genomic_DNA"/>
</dbReference>
<reference evidence="1 2" key="1">
    <citation type="submission" date="2019-08" db="EMBL/GenBank/DDBJ databases">
        <title>Genome of Aequorivita antarctica SW49 (type strain).</title>
        <authorList>
            <person name="Bowman J.P."/>
        </authorList>
    </citation>
    <scope>NUCLEOTIDE SEQUENCE [LARGE SCALE GENOMIC DNA]</scope>
    <source>
        <strain evidence="1 2">SW49</strain>
    </source>
</reference>